<dbReference type="STRING" id="706587.Desti_2184"/>
<feature type="domain" description="HTH merR-type" evidence="1">
    <location>
        <begin position="4"/>
        <end position="75"/>
    </location>
</feature>
<evidence type="ECO:0000313" key="2">
    <source>
        <dbReference type="EMBL" id="AFM24878.1"/>
    </source>
</evidence>
<reference evidence="3" key="1">
    <citation type="submission" date="2012-06" db="EMBL/GenBank/DDBJ databases">
        <title>Complete sequence of chromosome of Desulfomonile tiedjei DSM 6799.</title>
        <authorList>
            <person name="Lucas S."/>
            <person name="Copeland A."/>
            <person name="Lapidus A."/>
            <person name="Glavina del Rio T."/>
            <person name="Dalin E."/>
            <person name="Tice H."/>
            <person name="Bruce D."/>
            <person name="Goodwin L."/>
            <person name="Pitluck S."/>
            <person name="Peters L."/>
            <person name="Ovchinnikova G."/>
            <person name="Zeytun A."/>
            <person name="Lu M."/>
            <person name="Kyrpides N."/>
            <person name="Mavromatis K."/>
            <person name="Ivanova N."/>
            <person name="Brettin T."/>
            <person name="Detter J.C."/>
            <person name="Han C."/>
            <person name="Larimer F."/>
            <person name="Land M."/>
            <person name="Hauser L."/>
            <person name="Markowitz V."/>
            <person name="Cheng J.-F."/>
            <person name="Hugenholtz P."/>
            <person name="Woyke T."/>
            <person name="Wu D."/>
            <person name="Spring S."/>
            <person name="Schroeder M."/>
            <person name="Brambilla E."/>
            <person name="Klenk H.-P."/>
            <person name="Eisen J.A."/>
        </authorList>
    </citation>
    <scope>NUCLEOTIDE SEQUENCE [LARGE SCALE GENOMIC DNA]</scope>
    <source>
        <strain evidence="3">ATCC 49306 / DSM 6799 / DCB-1</strain>
    </source>
</reference>
<dbReference type="eggNOG" id="COG0789">
    <property type="taxonomic scope" value="Bacteria"/>
</dbReference>
<dbReference type="SUPFAM" id="SSF46955">
    <property type="entry name" value="Putative DNA-binding domain"/>
    <property type="match status" value="1"/>
</dbReference>
<dbReference type="EMBL" id="CP003360">
    <property type="protein sequence ID" value="AFM24878.1"/>
    <property type="molecule type" value="Genomic_DNA"/>
</dbReference>
<dbReference type="OrthoDB" id="9810140at2"/>
<keyword evidence="3" id="KW-1185">Reference proteome</keyword>
<proteinExistence type="predicted"/>
<accession>I4C5N7</accession>
<dbReference type="Gene3D" id="1.10.1660.10">
    <property type="match status" value="1"/>
</dbReference>
<dbReference type="Pfam" id="PF13411">
    <property type="entry name" value="MerR_1"/>
    <property type="match status" value="1"/>
</dbReference>
<dbReference type="RefSeq" id="WP_014810021.1">
    <property type="nucleotide sequence ID" value="NC_018025.1"/>
</dbReference>
<sequence length="80" mass="9339">MKYYGINAVAHDLKVHPSSLRRWEEKALIFPDRLQMGKSTLRIYDEEALQVLRLAKEFMDAGMNAKEAFEKANKEEQCHV</sequence>
<protein>
    <recommendedName>
        <fullName evidence="1">HTH merR-type domain-containing protein</fullName>
    </recommendedName>
</protein>
<gene>
    <name evidence="2" type="ordered locus">Desti_2184</name>
</gene>
<organism evidence="2 3">
    <name type="scientific">Desulfomonile tiedjei (strain ATCC 49306 / DSM 6799 / DCB-1)</name>
    <dbReference type="NCBI Taxonomy" id="706587"/>
    <lineage>
        <taxon>Bacteria</taxon>
        <taxon>Pseudomonadati</taxon>
        <taxon>Thermodesulfobacteriota</taxon>
        <taxon>Desulfomonilia</taxon>
        <taxon>Desulfomonilales</taxon>
        <taxon>Desulfomonilaceae</taxon>
        <taxon>Desulfomonile</taxon>
    </lineage>
</organism>
<dbReference type="AlphaFoldDB" id="I4C5N7"/>
<dbReference type="GO" id="GO:0006355">
    <property type="term" value="P:regulation of DNA-templated transcription"/>
    <property type="evidence" value="ECO:0007669"/>
    <property type="project" value="InterPro"/>
</dbReference>
<dbReference type="CDD" id="cd00592">
    <property type="entry name" value="HTH_MerR-like"/>
    <property type="match status" value="1"/>
</dbReference>
<dbReference type="Proteomes" id="UP000006055">
    <property type="component" value="Chromosome"/>
</dbReference>
<dbReference type="SMART" id="SM00422">
    <property type="entry name" value="HTH_MERR"/>
    <property type="match status" value="1"/>
</dbReference>
<dbReference type="InterPro" id="IPR000551">
    <property type="entry name" value="MerR-type_HTH_dom"/>
</dbReference>
<dbReference type="HOGENOM" id="CLU_2584077_0_0_7"/>
<dbReference type="GO" id="GO:0003677">
    <property type="term" value="F:DNA binding"/>
    <property type="evidence" value="ECO:0007669"/>
    <property type="project" value="InterPro"/>
</dbReference>
<evidence type="ECO:0000259" key="1">
    <source>
        <dbReference type="SMART" id="SM00422"/>
    </source>
</evidence>
<dbReference type="InterPro" id="IPR009061">
    <property type="entry name" value="DNA-bd_dom_put_sf"/>
</dbReference>
<dbReference type="KEGG" id="dti:Desti_2184"/>
<name>I4C5N7_DESTA</name>
<evidence type="ECO:0000313" key="3">
    <source>
        <dbReference type="Proteomes" id="UP000006055"/>
    </source>
</evidence>